<protein>
    <recommendedName>
        <fullName evidence="1">M23ase beta-sheet core domain-containing protein</fullName>
    </recommendedName>
</protein>
<evidence type="ECO:0000313" key="2">
    <source>
        <dbReference type="EMBL" id="BBI65490.1"/>
    </source>
</evidence>
<dbReference type="InterPro" id="IPR016047">
    <property type="entry name" value="M23ase_b-sheet_dom"/>
</dbReference>
<reference evidence="2 3" key="1">
    <citation type="journal article" date="2019" name="Microbiol. Resour. Announc.">
        <title>Complete Genome Sequence of Halomonas sulfidaeris Strain Esulfide1 Isolated from a Metal Sulfide Rock at a Depth of 2,200 Meters, Obtained Using Nanopore Sequencing.</title>
        <authorList>
            <person name="Saito M."/>
            <person name="Nishigata A."/>
            <person name="Galipon J."/>
            <person name="Arakawa K."/>
        </authorList>
    </citation>
    <scope>NUCLEOTIDE SEQUENCE [LARGE SCALE GENOMIC DNA]</scope>
    <source>
        <strain evidence="2 3">ATCC BAA-803</strain>
        <plasmid evidence="3">pbaa-803-a dna</plasmid>
    </source>
</reference>
<gene>
    <name evidence="2" type="ORF">HSBAA_PA_0930</name>
</gene>
<accession>A0A455UGX1</accession>
<dbReference type="Gene3D" id="2.70.70.10">
    <property type="entry name" value="Glucose Permease (Domain IIA)"/>
    <property type="match status" value="1"/>
</dbReference>
<dbReference type="InterPro" id="IPR011055">
    <property type="entry name" value="Dup_hybrid_motif"/>
</dbReference>
<dbReference type="EMBL" id="AP019515">
    <property type="protein sequence ID" value="BBI65490.1"/>
    <property type="molecule type" value="Genomic_DNA"/>
</dbReference>
<dbReference type="Pfam" id="PF01551">
    <property type="entry name" value="Peptidase_M23"/>
    <property type="match status" value="1"/>
</dbReference>
<dbReference type="AlphaFoldDB" id="A0A455UGX1"/>
<dbReference type="Proteomes" id="UP000320231">
    <property type="component" value="Plasmid pBAA-803-A"/>
</dbReference>
<evidence type="ECO:0000313" key="3">
    <source>
        <dbReference type="Proteomes" id="UP000320231"/>
    </source>
</evidence>
<organism evidence="2 3">
    <name type="scientific">Vreelandella sulfidaeris</name>
    <dbReference type="NCBI Taxonomy" id="115553"/>
    <lineage>
        <taxon>Bacteria</taxon>
        <taxon>Pseudomonadati</taxon>
        <taxon>Pseudomonadota</taxon>
        <taxon>Gammaproteobacteria</taxon>
        <taxon>Oceanospirillales</taxon>
        <taxon>Halomonadaceae</taxon>
        <taxon>Vreelandella</taxon>
    </lineage>
</organism>
<dbReference type="SUPFAM" id="SSF51261">
    <property type="entry name" value="Duplicated hybrid motif"/>
    <property type="match status" value="1"/>
</dbReference>
<name>A0A455UGX1_9GAMM</name>
<feature type="domain" description="M23ase beta-sheet core" evidence="1">
    <location>
        <begin position="1"/>
        <end position="62"/>
    </location>
</feature>
<evidence type="ECO:0000259" key="1">
    <source>
        <dbReference type="Pfam" id="PF01551"/>
    </source>
</evidence>
<geneLocation type="plasmid" evidence="3">
    <name>pbaa-803-a dna</name>
</geneLocation>
<keyword evidence="2" id="KW-0614">Plasmid</keyword>
<dbReference type="CDD" id="cd12797">
    <property type="entry name" value="M23_peptidase"/>
    <property type="match status" value="1"/>
</dbReference>
<proteinExistence type="predicted"/>
<sequence>MIEVEHDTGAISRYTHLSRFSPQLVVGDLVNAGESLGGRFLRVATGPNLHYEVRVNNQPVDPLGQGQRIMLGEQPTQGEYQASLYEARDRLEQAIGTASIYDLISFNEP</sequence>
<dbReference type="KEGG" id="hsr:HSBAA_PA_0930"/>